<feature type="domain" description="Spore coat protein U/FanG" evidence="2">
    <location>
        <begin position="28"/>
        <end position="171"/>
    </location>
</feature>
<keyword evidence="3" id="KW-0167">Capsid protein</keyword>
<feature type="signal peptide" evidence="1">
    <location>
        <begin position="1"/>
        <end position="21"/>
    </location>
</feature>
<accession>A0ABY1Q6S4</accession>
<gene>
    <name evidence="3" type="ORF">SAMN06296065_103266</name>
</gene>
<evidence type="ECO:0000313" key="4">
    <source>
        <dbReference type="Proteomes" id="UP001157910"/>
    </source>
</evidence>
<dbReference type="SMART" id="SM00972">
    <property type="entry name" value="SCPU"/>
    <property type="match status" value="1"/>
</dbReference>
<dbReference type="Proteomes" id="UP001157910">
    <property type="component" value="Unassembled WGS sequence"/>
</dbReference>
<sequence length="174" mass="18425">MRRLSATVLGLAVMWITPAQAQLRQESGSLDVRLIVEEACEVAWPGSTIGGGEAELDFGTTSRLDDPIDREIGTGTVGGIEVRCNAGTTYSVTFGPGENASDIDNRAMRGAVNTSQLIPYQIYSDAARTAVLSNIFVTANGAYQPVPVYGRVPPLSPTPPADSYTDNVIVTVSF</sequence>
<comment type="caution">
    <text evidence="3">The sequence shown here is derived from an EMBL/GenBank/DDBJ whole genome shotgun (WGS) entry which is preliminary data.</text>
</comment>
<keyword evidence="3" id="KW-0946">Virion</keyword>
<dbReference type="PANTHER" id="PTHR37089:SF4">
    <property type="entry name" value="EXPORTED PROTEIN"/>
    <property type="match status" value="1"/>
</dbReference>
<dbReference type="InterPro" id="IPR007893">
    <property type="entry name" value="Spore_coat_U/FanG"/>
</dbReference>
<evidence type="ECO:0000256" key="1">
    <source>
        <dbReference type="SAM" id="SignalP"/>
    </source>
</evidence>
<evidence type="ECO:0000259" key="2">
    <source>
        <dbReference type="Pfam" id="PF05229"/>
    </source>
</evidence>
<protein>
    <submittedName>
        <fullName evidence="3">Spore coat protein U (SCPU) domain-containing protein</fullName>
    </submittedName>
</protein>
<dbReference type="RefSeq" id="WP_146049685.1">
    <property type="nucleotide sequence ID" value="NZ_FXUI01000003.1"/>
</dbReference>
<organism evidence="3 4">
    <name type="scientific">Novosphingobium panipatense</name>
    <dbReference type="NCBI Taxonomy" id="428991"/>
    <lineage>
        <taxon>Bacteria</taxon>
        <taxon>Pseudomonadati</taxon>
        <taxon>Pseudomonadota</taxon>
        <taxon>Alphaproteobacteria</taxon>
        <taxon>Sphingomonadales</taxon>
        <taxon>Sphingomonadaceae</taxon>
        <taxon>Novosphingobium</taxon>
    </lineage>
</organism>
<dbReference type="EMBL" id="FXUI01000003">
    <property type="protein sequence ID" value="SMP61475.1"/>
    <property type="molecule type" value="Genomic_DNA"/>
</dbReference>
<dbReference type="PANTHER" id="PTHR37089">
    <property type="entry name" value="PROTEIN U-RELATED"/>
    <property type="match status" value="1"/>
</dbReference>
<name>A0ABY1Q6S4_9SPHN</name>
<keyword evidence="1" id="KW-0732">Signal</keyword>
<reference evidence="3 4" key="1">
    <citation type="submission" date="2017-05" db="EMBL/GenBank/DDBJ databases">
        <authorList>
            <person name="Varghese N."/>
            <person name="Submissions S."/>
        </authorList>
    </citation>
    <scope>NUCLEOTIDE SEQUENCE [LARGE SCALE GENOMIC DNA]</scope>
    <source>
        <strain evidence="3 4">SM16</strain>
    </source>
</reference>
<feature type="chain" id="PRO_5046052976" evidence="1">
    <location>
        <begin position="22"/>
        <end position="174"/>
    </location>
</feature>
<proteinExistence type="predicted"/>
<keyword evidence="4" id="KW-1185">Reference proteome</keyword>
<evidence type="ECO:0000313" key="3">
    <source>
        <dbReference type="EMBL" id="SMP61475.1"/>
    </source>
</evidence>
<dbReference type="InterPro" id="IPR053167">
    <property type="entry name" value="Spore_coat_component"/>
</dbReference>
<dbReference type="Pfam" id="PF05229">
    <property type="entry name" value="SCPU"/>
    <property type="match status" value="1"/>
</dbReference>